<evidence type="ECO:0000256" key="1">
    <source>
        <dbReference type="SAM" id="Phobius"/>
    </source>
</evidence>
<dbReference type="AlphaFoldDB" id="A0A409WQD6"/>
<name>A0A409WQD6_PSICY</name>
<organism evidence="2 3">
    <name type="scientific">Psilocybe cyanescens</name>
    <dbReference type="NCBI Taxonomy" id="93625"/>
    <lineage>
        <taxon>Eukaryota</taxon>
        <taxon>Fungi</taxon>
        <taxon>Dikarya</taxon>
        <taxon>Basidiomycota</taxon>
        <taxon>Agaricomycotina</taxon>
        <taxon>Agaricomycetes</taxon>
        <taxon>Agaricomycetidae</taxon>
        <taxon>Agaricales</taxon>
        <taxon>Agaricineae</taxon>
        <taxon>Strophariaceae</taxon>
        <taxon>Psilocybe</taxon>
    </lineage>
</organism>
<comment type="caution">
    <text evidence="2">The sequence shown here is derived from an EMBL/GenBank/DDBJ whole genome shotgun (WGS) entry which is preliminary data.</text>
</comment>
<dbReference type="EMBL" id="NHYD01003311">
    <property type="protein sequence ID" value="PPQ80734.1"/>
    <property type="molecule type" value="Genomic_DNA"/>
</dbReference>
<dbReference type="STRING" id="93625.A0A409WQD6"/>
<evidence type="ECO:0008006" key="4">
    <source>
        <dbReference type="Google" id="ProtNLM"/>
    </source>
</evidence>
<proteinExistence type="predicted"/>
<accession>A0A409WQD6</accession>
<keyword evidence="3" id="KW-1185">Reference proteome</keyword>
<evidence type="ECO:0000313" key="2">
    <source>
        <dbReference type="EMBL" id="PPQ80734.1"/>
    </source>
</evidence>
<keyword evidence="1" id="KW-1133">Transmembrane helix</keyword>
<gene>
    <name evidence="2" type="ORF">CVT25_001854</name>
</gene>
<keyword evidence="1" id="KW-0812">Transmembrane</keyword>
<feature type="transmembrane region" description="Helical" evidence="1">
    <location>
        <begin position="129"/>
        <end position="153"/>
    </location>
</feature>
<feature type="transmembrane region" description="Helical" evidence="1">
    <location>
        <begin position="73"/>
        <end position="95"/>
    </location>
</feature>
<feature type="transmembrane region" description="Helical" evidence="1">
    <location>
        <begin position="174"/>
        <end position="197"/>
    </location>
</feature>
<keyword evidence="1" id="KW-0472">Membrane</keyword>
<sequence length="373" mass="40553">MSTTPPILPISLQESIVSDNLNCTILLSFLMGLYTMVYAGTMYLYRMSSCIQIVAVNADRAAVSQKATNSNHYVVLPTISMLYLLSMSTFIIQWYTLDWAVVINGDTRLSMFLSTLAGGPAWTFVVTDVLFYSVIIVSDGLLVSYISVGNNIAYHPIKIQIWRCYHVWGQSLRVTSLPVVFLLAEFGLFVAGLITSLHVGSVTNPTDAALSGNIQSAQIFVSFGTTIITTCMIAYKIHSSSRLTAPTSKRTFKHIMNVLIGSAAGYSLVILVYAVILVVPASESIQSSLSNVVFYMQIVVTAVGGMAPTIVVGRIALSTSSHSACPPSVNRISDLQFHGERVTNGTLSAWADHSVSAMIRNEGTHRDEEKNIE</sequence>
<feature type="transmembrane region" description="Helical" evidence="1">
    <location>
        <begin position="292"/>
        <end position="313"/>
    </location>
</feature>
<feature type="transmembrane region" description="Helical" evidence="1">
    <location>
        <begin position="217"/>
        <end position="237"/>
    </location>
</feature>
<reference evidence="2 3" key="1">
    <citation type="journal article" date="2018" name="Evol. Lett.">
        <title>Horizontal gene cluster transfer increased hallucinogenic mushroom diversity.</title>
        <authorList>
            <person name="Reynolds H.T."/>
            <person name="Vijayakumar V."/>
            <person name="Gluck-Thaler E."/>
            <person name="Korotkin H.B."/>
            <person name="Matheny P.B."/>
            <person name="Slot J.C."/>
        </authorList>
    </citation>
    <scope>NUCLEOTIDE SEQUENCE [LARGE SCALE GENOMIC DNA]</scope>
    <source>
        <strain evidence="2 3">2631</strain>
    </source>
</reference>
<protein>
    <recommendedName>
        <fullName evidence="4">G-protein coupled receptors family 1 profile domain-containing protein</fullName>
    </recommendedName>
</protein>
<dbReference type="InParanoid" id="A0A409WQD6"/>
<feature type="transmembrane region" description="Helical" evidence="1">
    <location>
        <begin position="25"/>
        <end position="45"/>
    </location>
</feature>
<evidence type="ECO:0000313" key="3">
    <source>
        <dbReference type="Proteomes" id="UP000283269"/>
    </source>
</evidence>
<feature type="transmembrane region" description="Helical" evidence="1">
    <location>
        <begin position="258"/>
        <end position="280"/>
    </location>
</feature>
<dbReference type="Proteomes" id="UP000283269">
    <property type="component" value="Unassembled WGS sequence"/>
</dbReference>